<dbReference type="GO" id="GO:0005615">
    <property type="term" value="C:extracellular space"/>
    <property type="evidence" value="ECO:0007669"/>
    <property type="project" value="TreeGrafter"/>
</dbReference>
<evidence type="ECO:0000256" key="4">
    <source>
        <dbReference type="ARBA" id="ARBA00022825"/>
    </source>
</evidence>
<dbReference type="GO" id="GO:0004252">
    <property type="term" value="F:serine-type endopeptidase activity"/>
    <property type="evidence" value="ECO:0007669"/>
    <property type="project" value="UniProtKB-UniRule"/>
</dbReference>
<dbReference type="InterPro" id="IPR023828">
    <property type="entry name" value="Peptidase_S8_Ser-AS"/>
</dbReference>
<evidence type="ECO:0000256" key="2">
    <source>
        <dbReference type="ARBA" id="ARBA00022670"/>
    </source>
</evidence>
<accession>A0A8H5CPU0</accession>
<dbReference type="GO" id="GO:0006508">
    <property type="term" value="P:proteolysis"/>
    <property type="evidence" value="ECO:0007669"/>
    <property type="project" value="UniProtKB-KW"/>
</dbReference>
<gene>
    <name evidence="10" type="ORF">D9756_011091</name>
</gene>
<dbReference type="PROSITE" id="PS00136">
    <property type="entry name" value="SUBTILASE_ASP"/>
    <property type="match status" value="1"/>
</dbReference>
<feature type="domain" description="Inhibitor I9" evidence="9">
    <location>
        <begin position="57"/>
        <end position="100"/>
    </location>
</feature>
<dbReference type="Proteomes" id="UP000559027">
    <property type="component" value="Unassembled WGS sequence"/>
</dbReference>
<feature type="active site" description="Charge relay system" evidence="5">
    <location>
        <position position="180"/>
    </location>
</feature>
<evidence type="ECO:0000259" key="9">
    <source>
        <dbReference type="Pfam" id="PF05922"/>
    </source>
</evidence>
<keyword evidence="2 5" id="KW-0645">Protease</keyword>
<dbReference type="CDD" id="cd04077">
    <property type="entry name" value="Peptidases_S8_PCSK9_ProteinaseK_like"/>
    <property type="match status" value="1"/>
</dbReference>
<evidence type="ECO:0000259" key="8">
    <source>
        <dbReference type="Pfam" id="PF00082"/>
    </source>
</evidence>
<feature type="active site" description="Charge relay system" evidence="5">
    <location>
        <position position="335"/>
    </location>
</feature>
<dbReference type="AlphaFoldDB" id="A0A8H5CPU0"/>
<evidence type="ECO:0000256" key="7">
    <source>
        <dbReference type="SAM" id="SignalP"/>
    </source>
</evidence>
<evidence type="ECO:0000256" key="1">
    <source>
        <dbReference type="ARBA" id="ARBA00011073"/>
    </source>
</evidence>
<sequence length="397" mass="40659">MHLLFFSSVFAASIASVVAAPAAIHAVETFAGEKTGRLLVTLKSGVSRSSVLRQLGQNVTVTHEWDLINGFAGHLDDETLMALRANPDVLTIAEDGMVYAQITQTNAPWGLSRLSAMSKLANQDTDALDFTYTYNTNPGAGVDIYILDTGIYTEHSEFGGRAKWGATYGTGFANADGYGHGTHCAGIAGGKQFGVAKSANLIAVKVLADNGGGAAADIVSGMNWVAQQFASTGRPAVASLSLSGKASTILDNGATALTNAGVHVTVAAGNDGNDACGVSPARAASVITVGAATILDSRSAWSNFGSCVDIFAPGSNIISSWIGSTTATYTISGTSMAAPYVAGIIAYLIGEYGNMSPADMDALLKSVSLRDILAGIYSGTVNILAHNGNSTSLSDLV</sequence>
<dbReference type="InterPro" id="IPR000209">
    <property type="entry name" value="Peptidase_S8/S53_dom"/>
</dbReference>
<evidence type="ECO:0000256" key="3">
    <source>
        <dbReference type="ARBA" id="ARBA00022801"/>
    </source>
</evidence>
<organism evidence="10 11">
    <name type="scientific">Leucocoprinus leucothites</name>
    <dbReference type="NCBI Taxonomy" id="201217"/>
    <lineage>
        <taxon>Eukaryota</taxon>
        <taxon>Fungi</taxon>
        <taxon>Dikarya</taxon>
        <taxon>Basidiomycota</taxon>
        <taxon>Agaricomycotina</taxon>
        <taxon>Agaricomycetes</taxon>
        <taxon>Agaricomycetidae</taxon>
        <taxon>Agaricales</taxon>
        <taxon>Agaricineae</taxon>
        <taxon>Agaricaceae</taxon>
        <taxon>Leucocoprinus</taxon>
    </lineage>
</organism>
<dbReference type="Gene3D" id="3.30.70.80">
    <property type="entry name" value="Peptidase S8 propeptide/proteinase inhibitor I9"/>
    <property type="match status" value="1"/>
</dbReference>
<dbReference type="PANTHER" id="PTHR43806">
    <property type="entry name" value="PEPTIDASE S8"/>
    <property type="match status" value="1"/>
</dbReference>
<comment type="similarity">
    <text evidence="1 5 6">Belongs to the peptidase S8 family.</text>
</comment>
<dbReference type="InterPro" id="IPR034193">
    <property type="entry name" value="PCSK9_ProteinaseK-like"/>
</dbReference>
<dbReference type="PROSITE" id="PS51892">
    <property type="entry name" value="SUBTILASE"/>
    <property type="match status" value="1"/>
</dbReference>
<feature type="chain" id="PRO_5034439830" evidence="7">
    <location>
        <begin position="20"/>
        <end position="397"/>
    </location>
</feature>
<keyword evidence="7" id="KW-0732">Signal</keyword>
<feature type="signal peptide" evidence="7">
    <location>
        <begin position="1"/>
        <end position="19"/>
    </location>
</feature>
<dbReference type="InterPro" id="IPR037045">
    <property type="entry name" value="S8pro/Inhibitor_I9_sf"/>
</dbReference>
<dbReference type="PRINTS" id="PR00723">
    <property type="entry name" value="SUBTILISIN"/>
</dbReference>
<evidence type="ECO:0000256" key="6">
    <source>
        <dbReference type="RuleBase" id="RU003355"/>
    </source>
</evidence>
<feature type="active site" description="Charge relay system" evidence="5">
    <location>
        <position position="148"/>
    </location>
</feature>
<evidence type="ECO:0000256" key="5">
    <source>
        <dbReference type="PROSITE-ProRule" id="PRU01240"/>
    </source>
</evidence>
<comment type="caution">
    <text evidence="10">The sequence shown here is derived from an EMBL/GenBank/DDBJ whole genome shotgun (WGS) entry which is preliminary data.</text>
</comment>
<dbReference type="InterPro" id="IPR015500">
    <property type="entry name" value="Peptidase_S8_subtilisin-rel"/>
</dbReference>
<dbReference type="PROSITE" id="PS00138">
    <property type="entry name" value="SUBTILASE_SER"/>
    <property type="match status" value="1"/>
</dbReference>
<dbReference type="SUPFAM" id="SSF54897">
    <property type="entry name" value="Protease propeptides/inhibitors"/>
    <property type="match status" value="1"/>
</dbReference>
<evidence type="ECO:0000313" key="10">
    <source>
        <dbReference type="EMBL" id="KAF5344821.1"/>
    </source>
</evidence>
<dbReference type="SUPFAM" id="SSF52743">
    <property type="entry name" value="Subtilisin-like"/>
    <property type="match status" value="1"/>
</dbReference>
<dbReference type="InterPro" id="IPR050131">
    <property type="entry name" value="Peptidase_S8_subtilisin-like"/>
</dbReference>
<dbReference type="InterPro" id="IPR023827">
    <property type="entry name" value="Peptidase_S8_Asp-AS"/>
</dbReference>
<feature type="domain" description="Peptidase S8/S53" evidence="8">
    <location>
        <begin position="139"/>
        <end position="366"/>
    </location>
</feature>
<dbReference type="FunFam" id="3.40.50.200:FF:000007">
    <property type="entry name" value="Subtilisin-like serine protease"/>
    <property type="match status" value="1"/>
</dbReference>
<keyword evidence="4 5" id="KW-0720">Serine protease</keyword>
<name>A0A8H5CPU0_9AGAR</name>
<keyword evidence="3 5" id="KW-0378">Hydrolase</keyword>
<dbReference type="Pfam" id="PF05922">
    <property type="entry name" value="Inhibitor_I9"/>
    <property type="match status" value="1"/>
</dbReference>
<reference evidence="10 11" key="1">
    <citation type="journal article" date="2020" name="ISME J.">
        <title>Uncovering the hidden diversity of litter-decomposition mechanisms in mushroom-forming fungi.</title>
        <authorList>
            <person name="Floudas D."/>
            <person name="Bentzer J."/>
            <person name="Ahren D."/>
            <person name="Johansson T."/>
            <person name="Persson P."/>
            <person name="Tunlid A."/>
        </authorList>
    </citation>
    <scope>NUCLEOTIDE SEQUENCE [LARGE SCALE GENOMIC DNA]</scope>
    <source>
        <strain evidence="10 11">CBS 146.42</strain>
    </source>
</reference>
<dbReference type="PANTHER" id="PTHR43806:SF11">
    <property type="entry name" value="CEREVISIN-RELATED"/>
    <property type="match status" value="1"/>
</dbReference>
<protein>
    <submittedName>
        <fullName evidence="10">Uncharacterized protein</fullName>
    </submittedName>
</protein>
<dbReference type="Gene3D" id="3.40.50.200">
    <property type="entry name" value="Peptidase S8/S53 domain"/>
    <property type="match status" value="1"/>
</dbReference>
<dbReference type="EMBL" id="JAACJO010000056">
    <property type="protein sequence ID" value="KAF5344821.1"/>
    <property type="molecule type" value="Genomic_DNA"/>
</dbReference>
<dbReference type="InterPro" id="IPR022398">
    <property type="entry name" value="Peptidase_S8_His-AS"/>
</dbReference>
<dbReference type="InterPro" id="IPR036852">
    <property type="entry name" value="Peptidase_S8/S53_dom_sf"/>
</dbReference>
<dbReference type="Pfam" id="PF00082">
    <property type="entry name" value="Peptidase_S8"/>
    <property type="match status" value="1"/>
</dbReference>
<keyword evidence="11" id="KW-1185">Reference proteome</keyword>
<proteinExistence type="inferred from homology"/>
<evidence type="ECO:0000313" key="11">
    <source>
        <dbReference type="Proteomes" id="UP000559027"/>
    </source>
</evidence>
<dbReference type="InterPro" id="IPR010259">
    <property type="entry name" value="S8pro/Inhibitor_I9"/>
</dbReference>
<dbReference type="OrthoDB" id="19448at2759"/>
<dbReference type="PROSITE" id="PS00137">
    <property type="entry name" value="SUBTILASE_HIS"/>
    <property type="match status" value="1"/>
</dbReference>